<evidence type="ECO:0000256" key="1">
    <source>
        <dbReference type="SAM" id="Coils"/>
    </source>
</evidence>
<dbReference type="InterPro" id="IPR013083">
    <property type="entry name" value="Znf_RING/FYVE/PHD"/>
</dbReference>
<dbReference type="OrthoDB" id="6131273at2759"/>
<protein>
    <submittedName>
        <fullName evidence="2">Uncharacterized protein</fullName>
    </submittedName>
</protein>
<name>A0A2C9L8N1_BIOGL</name>
<feature type="coiled-coil region" evidence="1">
    <location>
        <begin position="98"/>
        <end position="125"/>
    </location>
</feature>
<sequence length="215" mass="25224">MKTTKRIKDCPSCGQQLRLLQDIMECNLCQQLFCSECTYPTLQLYLPSGTELNENLQVKQIKVHVLACQQDEVSSIEASEVYRVCEACETLVQRNTDIIEFNDSIQDIEQEMFDLQRQIDDALSYNPLMLRSRSTATLNSLTRDDEMTTSIKMANKLYERYTRQYESLDHMSPQTPGQKILHKHVKQAMYEFYLKRRNQLRSSLRLRDSRSSLME</sequence>
<proteinExistence type="predicted"/>
<dbReference type="EnsemblMetazoa" id="BGLB028343-RA">
    <property type="protein sequence ID" value="BGLB028343-PA"/>
    <property type="gene ID" value="BGLB028343"/>
</dbReference>
<dbReference type="InterPro" id="IPR011011">
    <property type="entry name" value="Znf_FYVE_PHD"/>
</dbReference>
<dbReference type="KEGG" id="bgt:106074927"/>
<dbReference type="Proteomes" id="UP000076420">
    <property type="component" value="Unassembled WGS sequence"/>
</dbReference>
<keyword evidence="1" id="KW-0175">Coiled coil</keyword>
<dbReference type="VEuPathDB" id="VectorBase:BGLB028343"/>
<gene>
    <name evidence="2" type="primary">106074927</name>
</gene>
<dbReference type="VEuPathDB" id="VectorBase:BGLAX_034780"/>
<dbReference type="SUPFAM" id="SSF57903">
    <property type="entry name" value="FYVE/PHD zinc finger"/>
    <property type="match status" value="1"/>
</dbReference>
<accession>A0A2C9L8N1</accession>
<evidence type="ECO:0000313" key="2">
    <source>
        <dbReference type="EnsemblMetazoa" id="BGLB028343-PA"/>
    </source>
</evidence>
<reference evidence="2" key="1">
    <citation type="submission" date="2020-05" db="UniProtKB">
        <authorList>
            <consortium name="EnsemblMetazoa"/>
        </authorList>
    </citation>
    <scope>IDENTIFICATION</scope>
    <source>
        <strain evidence="2">BB02</strain>
    </source>
</reference>
<evidence type="ECO:0000313" key="3">
    <source>
        <dbReference type="Proteomes" id="UP000076420"/>
    </source>
</evidence>
<organism evidence="2 3">
    <name type="scientific">Biomphalaria glabrata</name>
    <name type="common">Bloodfluke planorb</name>
    <name type="synonym">Freshwater snail</name>
    <dbReference type="NCBI Taxonomy" id="6526"/>
    <lineage>
        <taxon>Eukaryota</taxon>
        <taxon>Metazoa</taxon>
        <taxon>Spiralia</taxon>
        <taxon>Lophotrochozoa</taxon>
        <taxon>Mollusca</taxon>
        <taxon>Gastropoda</taxon>
        <taxon>Heterobranchia</taxon>
        <taxon>Euthyneura</taxon>
        <taxon>Panpulmonata</taxon>
        <taxon>Hygrophila</taxon>
        <taxon>Lymnaeoidea</taxon>
        <taxon>Planorbidae</taxon>
        <taxon>Biomphalaria</taxon>
    </lineage>
</organism>
<dbReference type="Gene3D" id="3.30.40.10">
    <property type="entry name" value="Zinc/RING finger domain, C3HC4 (zinc finger)"/>
    <property type="match status" value="1"/>
</dbReference>
<dbReference type="AlphaFoldDB" id="A0A2C9L8N1"/>